<dbReference type="Proteomes" id="UP001180715">
    <property type="component" value="Unassembled WGS sequence"/>
</dbReference>
<protein>
    <recommendedName>
        <fullName evidence="3">General stress protein 17M-like domain-containing protein</fullName>
    </recommendedName>
</protein>
<evidence type="ECO:0000256" key="1">
    <source>
        <dbReference type="SAM" id="MobiDB-lite"/>
    </source>
</evidence>
<name>A0ABU1YZY7_9MICC</name>
<dbReference type="RefSeq" id="WP_310247251.1">
    <property type="nucleotide sequence ID" value="NZ_JAVDXX010000001.1"/>
</dbReference>
<dbReference type="InterPro" id="IPR025889">
    <property type="entry name" value="GSP17M-like_dom"/>
</dbReference>
<feature type="compositionally biased region" description="Basic and acidic residues" evidence="1">
    <location>
        <begin position="316"/>
        <end position="326"/>
    </location>
</feature>
<feature type="domain" description="General stress protein 17M-like" evidence="3">
    <location>
        <begin position="20"/>
        <end position="101"/>
    </location>
</feature>
<feature type="region of interest" description="Disordered" evidence="1">
    <location>
        <begin position="167"/>
        <end position="326"/>
    </location>
</feature>
<proteinExistence type="predicted"/>
<evidence type="ECO:0000313" key="4">
    <source>
        <dbReference type="EMBL" id="MDR7293934.1"/>
    </source>
</evidence>
<keyword evidence="2" id="KW-0812">Transmembrane</keyword>
<dbReference type="EMBL" id="JAVDXX010000001">
    <property type="protein sequence ID" value="MDR7293934.1"/>
    <property type="molecule type" value="Genomic_DNA"/>
</dbReference>
<gene>
    <name evidence="4" type="ORF">J2S67_001202</name>
</gene>
<evidence type="ECO:0000259" key="3">
    <source>
        <dbReference type="Pfam" id="PF11181"/>
    </source>
</evidence>
<feature type="compositionally biased region" description="Gly residues" evidence="1">
    <location>
        <begin position="178"/>
        <end position="227"/>
    </location>
</feature>
<keyword evidence="5" id="KW-1185">Reference proteome</keyword>
<evidence type="ECO:0000256" key="2">
    <source>
        <dbReference type="SAM" id="Phobius"/>
    </source>
</evidence>
<evidence type="ECO:0000313" key="5">
    <source>
        <dbReference type="Proteomes" id="UP001180715"/>
    </source>
</evidence>
<feature type="transmembrane region" description="Helical" evidence="2">
    <location>
        <begin position="98"/>
        <end position="123"/>
    </location>
</feature>
<feature type="transmembrane region" description="Helical" evidence="2">
    <location>
        <begin position="69"/>
        <end position="92"/>
    </location>
</feature>
<dbReference type="Pfam" id="PF11181">
    <property type="entry name" value="YflT"/>
    <property type="match status" value="1"/>
</dbReference>
<keyword evidence="2" id="KW-0472">Membrane</keyword>
<organism evidence="4 5">
    <name type="scientific">Pseudoglutamicibacter albus</name>
    <dbReference type="NCBI Taxonomy" id="98671"/>
    <lineage>
        <taxon>Bacteria</taxon>
        <taxon>Bacillati</taxon>
        <taxon>Actinomycetota</taxon>
        <taxon>Actinomycetes</taxon>
        <taxon>Micrococcales</taxon>
        <taxon>Micrococcaceae</taxon>
        <taxon>Pseudoglutamicibacter</taxon>
    </lineage>
</organism>
<accession>A0ABU1YZY7</accession>
<sequence length="326" mass="34008">MTATPQSFGNMFMSIPRGPVLGRFSDYQDAQKVVDFLADNDFPVNNVSIIGNDLKLVERVSGKLTYPKVALQGAMQGAMMGLFFGLIMMLFSPQGANVATLMFAAVLIGAVMWMLFGIIQYALRRGKRDFASTRQVLPASWDVIVNPQVAGQAQALLRKLQDRPASLPINDGPNYSQGGFGRSGYGQGGFGQNGAGQGGYGQGSNGPGTNGQGTNGQGAAGGYGAGQGPSWQGSAGQGSFGQNTDGQGLGASGQQGSAANREQGAEQSAASTAPSDPFYADLEDGRPRFGVRREDLAAQKPVDADSNESASTDSEASEKPEEEQQK</sequence>
<reference evidence="4" key="1">
    <citation type="submission" date="2023-07" db="EMBL/GenBank/DDBJ databases">
        <title>Sequencing the genomes of 1000 actinobacteria strains.</title>
        <authorList>
            <person name="Klenk H.-P."/>
        </authorList>
    </citation>
    <scope>NUCLEOTIDE SEQUENCE</scope>
    <source>
        <strain evidence="4">DSM 13068</strain>
    </source>
</reference>
<comment type="caution">
    <text evidence="4">The sequence shown here is derived from an EMBL/GenBank/DDBJ whole genome shotgun (WGS) entry which is preliminary data.</text>
</comment>
<keyword evidence="2" id="KW-1133">Transmembrane helix</keyword>
<feature type="compositionally biased region" description="Polar residues" evidence="1">
    <location>
        <begin position="265"/>
        <end position="274"/>
    </location>
</feature>
<feature type="compositionally biased region" description="Basic and acidic residues" evidence="1">
    <location>
        <begin position="283"/>
        <end position="297"/>
    </location>
</feature>